<evidence type="ECO:0000256" key="3">
    <source>
        <dbReference type="ARBA" id="ARBA00022777"/>
    </source>
</evidence>
<dbReference type="CDD" id="cd07805">
    <property type="entry name" value="ASKHA_NBD_FGGY_CvXK-like"/>
    <property type="match status" value="1"/>
</dbReference>
<evidence type="ECO:0000313" key="8">
    <source>
        <dbReference type="Proteomes" id="UP000824239"/>
    </source>
</evidence>
<comment type="similarity">
    <text evidence="1 4">Belongs to the FGGY kinase family.</text>
</comment>
<dbReference type="InterPro" id="IPR018483">
    <property type="entry name" value="Carb_kinase_FGGY_CS"/>
</dbReference>
<evidence type="ECO:0000259" key="6">
    <source>
        <dbReference type="Pfam" id="PF02782"/>
    </source>
</evidence>
<evidence type="ECO:0000256" key="4">
    <source>
        <dbReference type="RuleBase" id="RU003733"/>
    </source>
</evidence>
<dbReference type="PROSITE" id="PS00445">
    <property type="entry name" value="FGGY_KINASES_2"/>
    <property type="match status" value="1"/>
</dbReference>
<keyword evidence="2 4" id="KW-0808">Transferase</keyword>
<name>A0A9D1APH7_9FIRM</name>
<protein>
    <submittedName>
        <fullName evidence="7">Xylulokinase</fullName>
    </submittedName>
</protein>
<dbReference type="InterPro" id="IPR018484">
    <property type="entry name" value="FGGY_N"/>
</dbReference>
<reference evidence="7" key="2">
    <citation type="journal article" date="2021" name="PeerJ">
        <title>Extensive microbial diversity within the chicken gut microbiome revealed by metagenomics and culture.</title>
        <authorList>
            <person name="Gilroy R."/>
            <person name="Ravi A."/>
            <person name="Getino M."/>
            <person name="Pursley I."/>
            <person name="Horton D.L."/>
            <person name="Alikhan N.F."/>
            <person name="Baker D."/>
            <person name="Gharbi K."/>
            <person name="Hall N."/>
            <person name="Watson M."/>
            <person name="Adriaenssens E.M."/>
            <person name="Foster-Nyarko E."/>
            <person name="Jarju S."/>
            <person name="Secka A."/>
            <person name="Antonio M."/>
            <person name="Oren A."/>
            <person name="Chaudhuri R.R."/>
            <person name="La Ragione R."/>
            <person name="Hildebrand F."/>
            <person name="Pallen M.J."/>
        </authorList>
    </citation>
    <scope>NUCLEOTIDE SEQUENCE</scope>
    <source>
        <strain evidence="7">ChiBcec15-4380</strain>
    </source>
</reference>
<evidence type="ECO:0000313" key="7">
    <source>
        <dbReference type="EMBL" id="HIR49690.1"/>
    </source>
</evidence>
<evidence type="ECO:0000256" key="1">
    <source>
        <dbReference type="ARBA" id="ARBA00009156"/>
    </source>
</evidence>
<dbReference type="SUPFAM" id="SSF53067">
    <property type="entry name" value="Actin-like ATPase domain"/>
    <property type="match status" value="2"/>
</dbReference>
<dbReference type="InterPro" id="IPR043129">
    <property type="entry name" value="ATPase_NBD"/>
</dbReference>
<comment type="caution">
    <text evidence="7">The sequence shown here is derived from an EMBL/GenBank/DDBJ whole genome shotgun (WGS) entry which is preliminary data.</text>
</comment>
<gene>
    <name evidence="7" type="ORF">IAA53_00145</name>
</gene>
<dbReference type="PANTHER" id="PTHR43095">
    <property type="entry name" value="SUGAR KINASE"/>
    <property type="match status" value="1"/>
</dbReference>
<dbReference type="GO" id="GO:0016301">
    <property type="term" value="F:kinase activity"/>
    <property type="evidence" value="ECO:0007669"/>
    <property type="project" value="UniProtKB-KW"/>
</dbReference>
<dbReference type="Proteomes" id="UP000824239">
    <property type="component" value="Unassembled WGS sequence"/>
</dbReference>
<reference evidence="7" key="1">
    <citation type="submission" date="2020-10" db="EMBL/GenBank/DDBJ databases">
        <authorList>
            <person name="Gilroy R."/>
        </authorList>
    </citation>
    <scope>NUCLEOTIDE SEQUENCE</scope>
    <source>
        <strain evidence="7">ChiBcec15-4380</strain>
    </source>
</reference>
<dbReference type="Gene3D" id="3.30.420.40">
    <property type="match status" value="2"/>
</dbReference>
<dbReference type="Pfam" id="PF02782">
    <property type="entry name" value="FGGY_C"/>
    <property type="match status" value="1"/>
</dbReference>
<dbReference type="GO" id="GO:0016773">
    <property type="term" value="F:phosphotransferase activity, alcohol group as acceptor"/>
    <property type="evidence" value="ECO:0007669"/>
    <property type="project" value="InterPro"/>
</dbReference>
<keyword evidence="3 4" id="KW-0418">Kinase</keyword>
<dbReference type="PIRSF" id="PIRSF000538">
    <property type="entry name" value="GlpK"/>
    <property type="match status" value="1"/>
</dbReference>
<evidence type="ECO:0000259" key="5">
    <source>
        <dbReference type="Pfam" id="PF00370"/>
    </source>
</evidence>
<dbReference type="AlphaFoldDB" id="A0A9D1APH7"/>
<sequence>MEPAILLAFDIGTSSVKTSMISAAGERVDAQSEAYPTRYAAGGVAEQDPADWWGCVCRTTRALLDRDPTRRGRVVGIGVCGHMLGCVPVDQSGAALHPCLIHADARAKAQYEAVDRAVGAERLYRMSGNILDARSSLCKQLWVKEALPDLYARTAKFLQCKDYITARLTGEIDTTDYSDASHGQLMDIQRRAYDPALYQELGLSMDKLPALHRGDQVVGHLREEAAKALGLPAGIPVIAGGGDGACGNVGAGAVAPGDSYLSLGTTAWIAQAVREPVFDPQRRLFNIMSLDGETCSLLGTTQAAGASINWVRRLLQLDLETLNRMAAQVEPGCEGLVFLPYLDGERTPVFDAEASGAFVGLRQKHGSAHMARAVLEGIAFALGQIADTLRQFTALKDLSAIGGGMNSQLLAGMVADVTRLRLHRLLVPAEDATSLGVAAAAGVGAGVFASLREATAGIQAVSTVEPGPTDWRYARNYSVYQGLYAQLALSMHRLVR</sequence>
<dbReference type="GO" id="GO:0005975">
    <property type="term" value="P:carbohydrate metabolic process"/>
    <property type="evidence" value="ECO:0007669"/>
    <property type="project" value="InterPro"/>
</dbReference>
<feature type="domain" description="Carbohydrate kinase FGGY C-terminal" evidence="6">
    <location>
        <begin position="260"/>
        <end position="444"/>
    </location>
</feature>
<evidence type="ECO:0000256" key="2">
    <source>
        <dbReference type="ARBA" id="ARBA00022679"/>
    </source>
</evidence>
<dbReference type="EMBL" id="DVHE01000002">
    <property type="protein sequence ID" value="HIR49690.1"/>
    <property type="molecule type" value="Genomic_DNA"/>
</dbReference>
<dbReference type="PANTHER" id="PTHR43095:SF5">
    <property type="entry name" value="XYLULOSE KINASE"/>
    <property type="match status" value="1"/>
</dbReference>
<dbReference type="InterPro" id="IPR000577">
    <property type="entry name" value="Carb_kinase_FGGY"/>
</dbReference>
<proteinExistence type="inferred from homology"/>
<dbReference type="InterPro" id="IPR050406">
    <property type="entry name" value="FGGY_Carb_Kinase"/>
</dbReference>
<feature type="domain" description="Carbohydrate kinase FGGY N-terminal" evidence="5">
    <location>
        <begin position="6"/>
        <end position="250"/>
    </location>
</feature>
<dbReference type="Pfam" id="PF00370">
    <property type="entry name" value="FGGY_N"/>
    <property type="match status" value="1"/>
</dbReference>
<organism evidence="7 8">
    <name type="scientific">Candidatus Avoscillospira avicola</name>
    <dbReference type="NCBI Taxonomy" id="2840706"/>
    <lineage>
        <taxon>Bacteria</taxon>
        <taxon>Bacillati</taxon>
        <taxon>Bacillota</taxon>
        <taxon>Clostridia</taxon>
        <taxon>Eubacteriales</taxon>
        <taxon>Oscillospiraceae</taxon>
        <taxon>Oscillospiraceae incertae sedis</taxon>
        <taxon>Candidatus Avoscillospira</taxon>
    </lineage>
</organism>
<accession>A0A9D1APH7</accession>
<dbReference type="InterPro" id="IPR018485">
    <property type="entry name" value="FGGY_C"/>
</dbReference>